<accession>A0A1S3VAQ0</accession>
<dbReference type="GeneID" id="106773116"/>
<name>A0A1S3VAQ0_VIGRR</name>
<dbReference type="KEGG" id="vra:106773116"/>
<dbReference type="AlphaFoldDB" id="A0A1S3VAQ0"/>
<proteinExistence type="predicted"/>
<dbReference type="STRING" id="3916.A0A1S3VAQ0"/>
<reference evidence="1" key="1">
    <citation type="journal article" date="2014" name="Nat. Commun.">
        <title>Genome sequence of mungbean and insights into evolution within Vigna species.</title>
        <authorList>
            <person name="Kang Y.J."/>
            <person name="Kim S.K."/>
            <person name="Kim M.Y."/>
            <person name="Lestari P."/>
            <person name="Kim K.H."/>
            <person name="Ha B.K."/>
            <person name="Jun T.H."/>
            <person name="Hwang W.J."/>
            <person name="Lee T."/>
            <person name="Lee J."/>
            <person name="Shim S."/>
            <person name="Yoon M.Y."/>
            <person name="Jang Y.E."/>
            <person name="Han K.S."/>
            <person name="Taeprayoon P."/>
            <person name="Yoon N."/>
            <person name="Somta P."/>
            <person name="Tanya P."/>
            <person name="Kim K.S."/>
            <person name="Gwag J.G."/>
            <person name="Moon J.K."/>
            <person name="Lee Y.H."/>
            <person name="Park B.S."/>
            <person name="Bombarely A."/>
            <person name="Doyle J.J."/>
            <person name="Jackson S.A."/>
            <person name="Schafleitner R."/>
            <person name="Srinives P."/>
            <person name="Varshney R.K."/>
            <person name="Lee S.H."/>
        </authorList>
    </citation>
    <scope>NUCLEOTIDE SEQUENCE [LARGE SCALE GENOMIC DNA]</scope>
    <source>
        <strain evidence="1">cv. VC1973A</strain>
    </source>
</reference>
<dbReference type="CDD" id="cd09272">
    <property type="entry name" value="RNase_HI_RT_Ty1"/>
    <property type="match status" value="1"/>
</dbReference>
<reference evidence="2" key="2">
    <citation type="submission" date="2025-08" db="UniProtKB">
        <authorList>
            <consortium name="RefSeq"/>
        </authorList>
    </citation>
    <scope>IDENTIFICATION</scope>
    <source>
        <tissue evidence="2">Leaf</tissue>
    </source>
</reference>
<dbReference type="RefSeq" id="XP_014515292.1">
    <property type="nucleotide sequence ID" value="XM_014659806.1"/>
</dbReference>
<sequence>MADFETNLSTEAEEENLMAMIATDIDDPYSFEEACKSKRWREAMDTEMARKEQHLGACTMLSKDENGVVVDATKFRQVIGSLMYLKVTRPDLMFGVNLISKFMANPKVDNNQKTLKDGKSDLIAYSDSDYAGDLDDRTSTSGSVFIIGSTTVSWASRKQPVVADIMTKPLKLDQFERIRSMLEVMKVTKVS</sequence>
<dbReference type="PANTHER" id="PTHR11439">
    <property type="entry name" value="GAG-POL-RELATED RETROTRANSPOSON"/>
    <property type="match status" value="1"/>
</dbReference>
<dbReference type="PANTHER" id="PTHR11439:SF517">
    <property type="entry name" value="CYSTEINE-RICH RLK (RECEPTOR-LIKE PROTEIN KINASE) 8"/>
    <property type="match status" value="1"/>
</dbReference>
<keyword evidence="1" id="KW-1185">Reference proteome</keyword>
<evidence type="ECO:0000313" key="1">
    <source>
        <dbReference type="Proteomes" id="UP000087766"/>
    </source>
</evidence>
<protein>
    <submittedName>
        <fullName evidence="2">Uncharacterized protein LOC106773116</fullName>
    </submittedName>
</protein>
<dbReference type="OrthoDB" id="1922643at2759"/>
<organism evidence="1 2">
    <name type="scientific">Vigna radiata var. radiata</name>
    <name type="common">Mung bean</name>
    <name type="synonym">Phaseolus aureus</name>
    <dbReference type="NCBI Taxonomy" id="3916"/>
    <lineage>
        <taxon>Eukaryota</taxon>
        <taxon>Viridiplantae</taxon>
        <taxon>Streptophyta</taxon>
        <taxon>Embryophyta</taxon>
        <taxon>Tracheophyta</taxon>
        <taxon>Spermatophyta</taxon>
        <taxon>Magnoliopsida</taxon>
        <taxon>eudicotyledons</taxon>
        <taxon>Gunneridae</taxon>
        <taxon>Pentapetalae</taxon>
        <taxon>rosids</taxon>
        <taxon>fabids</taxon>
        <taxon>Fabales</taxon>
        <taxon>Fabaceae</taxon>
        <taxon>Papilionoideae</taxon>
        <taxon>50 kb inversion clade</taxon>
        <taxon>NPAAA clade</taxon>
        <taxon>indigoferoid/millettioid clade</taxon>
        <taxon>Phaseoleae</taxon>
        <taxon>Vigna</taxon>
    </lineage>
</organism>
<gene>
    <name evidence="2" type="primary">LOC106773116</name>
</gene>
<evidence type="ECO:0000313" key="2">
    <source>
        <dbReference type="RefSeq" id="XP_014515292.1"/>
    </source>
</evidence>
<dbReference type="Proteomes" id="UP000087766">
    <property type="component" value="Chromosome 9"/>
</dbReference>